<dbReference type="CDD" id="cd00544">
    <property type="entry name" value="CobU"/>
    <property type="match status" value="1"/>
</dbReference>
<dbReference type="GO" id="GO:0043752">
    <property type="term" value="F:adenosylcobinamide kinase activity"/>
    <property type="evidence" value="ECO:0007669"/>
    <property type="project" value="UniProtKB-EC"/>
</dbReference>
<evidence type="ECO:0000256" key="9">
    <source>
        <dbReference type="ARBA" id="ARBA00012523"/>
    </source>
</evidence>
<evidence type="ECO:0000256" key="3">
    <source>
        <dbReference type="ARBA" id="ARBA00001522"/>
    </source>
</evidence>
<sequence length="186" mass="20805">MEKGKLIFVTGGVRSGKSSFAEELATNWSRDLDVNLHYIACGVPSDKEMRERIARHQENRSGASGNFQTWECPYNLQRISSHFSKQDILVLDCVTTLLNNYLFHQNIDDPSGLMDRMLTDIFSLQKASGGLVVVSNEVMQDVPHQASLTRKYQYIIGIVHQNIVDQADTAYLVESGIPICKKGVAV</sequence>
<evidence type="ECO:0000256" key="16">
    <source>
        <dbReference type="ARBA" id="ARBA00029570"/>
    </source>
</evidence>
<keyword evidence="13 18" id="KW-0418">Kinase</keyword>
<evidence type="ECO:0000256" key="5">
    <source>
        <dbReference type="ARBA" id="ARBA00004692"/>
    </source>
</evidence>
<evidence type="ECO:0000256" key="12">
    <source>
        <dbReference type="ARBA" id="ARBA00022741"/>
    </source>
</evidence>
<dbReference type="PANTHER" id="PTHR34848">
    <property type="match status" value="1"/>
</dbReference>
<evidence type="ECO:0000256" key="10">
    <source>
        <dbReference type="ARBA" id="ARBA00022573"/>
    </source>
</evidence>
<evidence type="ECO:0000313" key="19">
    <source>
        <dbReference type="Proteomes" id="UP001519345"/>
    </source>
</evidence>
<reference evidence="18 19" key="1">
    <citation type="submission" date="2021-03" db="EMBL/GenBank/DDBJ databases">
        <title>Genomic Encyclopedia of Type Strains, Phase IV (KMG-IV): sequencing the most valuable type-strain genomes for metagenomic binning, comparative biology and taxonomic classification.</title>
        <authorList>
            <person name="Goeker M."/>
        </authorList>
    </citation>
    <scope>NUCLEOTIDE SEQUENCE [LARGE SCALE GENOMIC DNA]</scope>
    <source>
        <strain evidence="18 19">DSM 25609</strain>
    </source>
</reference>
<evidence type="ECO:0000313" key="18">
    <source>
        <dbReference type="EMBL" id="MBP1969970.1"/>
    </source>
</evidence>
<comment type="similarity">
    <text evidence="7">Belongs to the CobU/CobP family.</text>
</comment>
<comment type="catalytic activity">
    <reaction evidence="1">
        <text>adenosylcob(III)inamide + ATP = adenosylcob(III)inamide phosphate + ADP + H(+)</text>
        <dbReference type="Rhea" id="RHEA:15769"/>
        <dbReference type="ChEBI" id="CHEBI:2480"/>
        <dbReference type="ChEBI" id="CHEBI:15378"/>
        <dbReference type="ChEBI" id="CHEBI:30616"/>
        <dbReference type="ChEBI" id="CHEBI:58502"/>
        <dbReference type="ChEBI" id="CHEBI:456216"/>
        <dbReference type="EC" id="2.7.1.156"/>
    </reaction>
</comment>
<keyword evidence="11 18" id="KW-0808">Transferase</keyword>
<dbReference type="Pfam" id="PF02283">
    <property type="entry name" value="CobU"/>
    <property type="match status" value="1"/>
</dbReference>
<comment type="catalytic activity">
    <reaction evidence="3">
        <text>adenosylcob(III)inamide + GTP = adenosylcob(III)inamide phosphate + GDP + H(+)</text>
        <dbReference type="Rhea" id="RHEA:15765"/>
        <dbReference type="ChEBI" id="CHEBI:2480"/>
        <dbReference type="ChEBI" id="CHEBI:15378"/>
        <dbReference type="ChEBI" id="CHEBI:37565"/>
        <dbReference type="ChEBI" id="CHEBI:58189"/>
        <dbReference type="ChEBI" id="CHEBI:58502"/>
        <dbReference type="EC" id="2.7.1.156"/>
    </reaction>
</comment>
<evidence type="ECO:0000256" key="17">
    <source>
        <dbReference type="ARBA" id="ARBA00030571"/>
    </source>
</evidence>
<proteinExistence type="inferred from homology"/>
<accession>A0ABS4IG92</accession>
<comment type="function">
    <text evidence="4">Catalyzes ATP-dependent phosphorylation of adenosylcobinamide and addition of GMP to adenosylcobinamide phosphate.</text>
</comment>
<keyword evidence="15" id="KW-0342">GTP-binding</keyword>
<dbReference type="SUPFAM" id="SSF52540">
    <property type="entry name" value="P-loop containing nucleoside triphosphate hydrolases"/>
    <property type="match status" value="1"/>
</dbReference>
<dbReference type="EC" id="2.7.7.62" evidence="9"/>
<keyword evidence="10" id="KW-0169">Cobalamin biosynthesis</keyword>
<dbReference type="Gene3D" id="3.40.50.300">
    <property type="entry name" value="P-loop containing nucleotide triphosphate hydrolases"/>
    <property type="match status" value="1"/>
</dbReference>
<dbReference type="EC" id="2.7.1.156" evidence="8"/>
<evidence type="ECO:0000256" key="8">
    <source>
        <dbReference type="ARBA" id="ARBA00012016"/>
    </source>
</evidence>
<evidence type="ECO:0000256" key="13">
    <source>
        <dbReference type="ARBA" id="ARBA00022777"/>
    </source>
</evidence>
<comment type="pathway">
    <text evidence="5">Cofactor biosynthesis; adenosylcobalamin biosynthesis; adenosylcobalamin from cob(II)yrinate a,c-diamide: step 6/7.</text>
</comment>
<comment type="catalytic activity">
    <reaction evidence="2">
        <text>adenosylcob(III)inamide phosphate + GTP + H(+) = adenosylcob(III)inamide-GDP + diphosphate</text>
        <dbReference type="Rhea" id="RHEA:22712"/>
        <dbReference type="ChEBI" id="CHEBI:15378"/>
        <dbReference type="ChEBI" id="CHEBI:33019"/>
        <dbReference type="ChEBI" id="CHEBI:37565"/>
        <dbReference type="ChEBI" id="CHEBI:58502"/>
        <dbReference type="ChEBI" id="CHEBI:60487"/>
        <dbReference type="EC" id="2.7.7.62"/>
    </reaction>
</comment>
<evidence type="ECO:0000256" key="14">
    <source>
        <dbReference type="ARBA" id="ARBA00022840"/>
    </source>
</evidence>
<evidence type="ECO:0000256" key="4">
    <source>
        <dbReference type="ARBA" id="ARBA00003889"/>
    </source>
</evidence>
<dbReference type="PIRSF" id="PIRSF006135">
    <property type="entry name" value="CobU"/>
    <property type="match status" value="1"/>
</dbReference>
<dbReference type="RefSeq" id="WP_209463131.1">
    <property type="nucleotide sequence ID" value="NZ_CP110224.1"/>
</dbReference>
<evidence type="ECO:0000256" key="1">
    <source>
        <dbReference type="ARBA" id="ARBA00000312"/>
    </source>
</evidence>
<keyword evidence="14" id="KW-0067">ATP-binding</keyword>
<dbReference type="Proteomes" id="UP001519345">
    <property type="component" value="Unassembled WGS sequence"/>
</dbReference>
<protein>
    <recommendedName>
        <fullName evidence="16">Adenosylcobinamide kinase</fullName>
        <ecNumber evidence="8">2.7.1.156</ecNumber>
        <ecNumber evidence="9">2.7.7.62</ecNumber>
    </recommendedName>
    <alternativeName>
        <fullName evidence="17">Adenosylcobinamide-phosphate guanylyltransferase</fullName>
    </alternativeName>
</protein>
<name>A0ABS4IG92_9BACI</name>
<evidence type="ECO:0000256" key="2">
    <source>
        <dbReference type="ARBA" id="ARBA00000711"/>
    </source>
</evidence>
<evidence type="ECO:0000256" key="7">
    <source>
        <dbReference type="ARBA" id="ARBA00007490"/>
    </source>
</evidence>
<gene>
    <name evidence="18" type="ORF">J2Z83_002078</name>
</gene>
<dbReference type="InterPro" id="IPR003203">
    <property type="entry name" value="CobU/CobP"/>
</dbReference>
<dbReference type="InterPro" id="IPR027417">
    <property type="entry name" value="P-loop_NTPase"/>
</dbReference>
<dbReference type="EMBL" id="JAGGKX010000009">
    <property type="protein sequence ID" value="MBP1969970.1"/>
    <property type="molecule type" value="Genomic_DNA"/>
</dbReference>
<evidence type="ECO:0000256" key="15">
    <source>
        <dbReference type="ARBA" id="ARBA00023134"/>
    </source>
</evidence>
<dbReference type="PANTHER" id="PTHR34848:SF1">
    <property type="entry name" value="BIFUNCTIONAL ADENOSYLCOBALAMIN BIOSYNTHESIS PROTEIN COBU"/>
    <property type="match status" value="1"/>
</dbReference>
<organism evidence="18 19">
    <name type="scientific">Virgibacillus natechei</name>
    <dbReference type="NCBI Taxonomy" id="1216297"/>
    <lineage>
        <taxon>Bacteria</taxon>
        <taxon>Bacillati</taxon>
        <taxon>Bacillota</taxon>
        <taxon>Bacilli</taxon>
        <taxon>Bacillales</taxon>
        <taxon>Bacillaceae</taxon>
        <taxon>Virgibacillus</taxon>
    </lineage>
</organism>
<comment type="caution">
    <text evidence="18">The sequence shown here is derived from an EMBL/GenBank/DDBJ whole genome shotgun (WGS) entry which is preliminary data.</text>
</comment>
<keyword evidence="12" id="KW-0547">Nucleotide-binding</keyword>
<dbReference type="GO" id="GO:0008820">
    <property type="term" value="F:cobinamide phosphate guanylyltransferase activity"/>
    <property type="evidence" value="ECO:0007669"/>
    <property type="project" value="UniProtKB-EC"/>
</dbReference>
<evidence type="ECO:0000256" key="6">
    <source>
        <dbReference type="ARBA" id="ARBA00005159"/>
    </source>
</evidence>
<keyword evidence="18" id="KW-0548">Nucleotidyltransferase</keyword>
<comment type="pathway">
    <text evidence="6">Cofactor biosynthesis; adenosylcobalamin biosynthesis; adenosylcobalamin from cob(II)yrinate a,c-diamide: step 5/7.</text>
</comment>
<keyword evidence="19" id="KW-1185">Reference proteome</keyword>
<evidence type="ECO:0000256" key="11">
    <source>
        <dbReference type="ARBA" id="ARBA00022679"/>
    </source>
</evidence>